<protein>
    <recommendedName>
        <fullName evidence="16">Zinc finger and BTB domain containing 16b</fullName>
    </recommendedName>
</protein>
<dbReference type="GO" id="GO:0001228">
    <property type="term" value="F:DNA-binding transcription activator activity, RNA polymerase II-specific"/>
    <property type="evidence" value="ECO:0000318"/>
    <property type="project" value="GO_Central"/>
</dbReference>
<feature type="compositionally biased region" description="Basic residues" evidence="11">
    <location>
        <begin position="241"/>
        <end position="253"/>
    </location>
</feature>
<keyword evidence="5 10" id="KW-0863">Zinc-finger</keyword>
<dbReference type="SMART" id="SM00355">
    <property type="entry name" value="ZnF_C2H2"/>
    <property type="match status" value="7"/>
</dbReference>
<dbReference type="GO" id="GO:0005634">
    <property type="term" value="C:nucleus"/>
    <property type="evidence" value="ECO:0000318"/>
    <property type="project" value="GO_Central"/>
</dbReference>
<dbReference type="STRING" id="7918.ENSLOCP00000004756"/>
<reference evidence="14" key="2">
    <citation type="submission" date="2025-08" db="UniProtKB">
        <authorList>
            <consortium name="Ensembl"/>
        </authorList>
    </citation>
    <scope>IDENTIFICATION</scope>
</reference>
<reference evidence="15" key="1">
    <citation type="submission" date="2011-12" db="EMBL/GenBank/DDBJ databases">
        <title>The Draft Genome of Lepisosteus oculatus.</title>
        <authorList>
            <consortium name="The Broad Institute Genome Assembly &amp; Analysis Group"/>
            <consortium name="Computational R&amp;D Group"/>
            <consortium name="and Sequencing Platform"/>
            <person name="Di Palma F."/>
            <person name="Alfoldi J."/>
            <person name="Johnson J."/>
            <person name="Berlin A."/>
            <person name="Gnerre S."/>
            <person name="Jaffe D."/>
            <person name="MacCallum I."/>
            <person name="Young S."/>
            <person name="Walker B.J."/>
            <person name="Lander E.S."/>
            <person name="Lindblad-Toh K."/>
        </authorList>
    </citation>
    <scope>NUCLEOTIDE SEQUENCE [LARGE SCALE GENOMIC DNA]</scope>
</reference>
<dbReference type="Proteomes" id="UP000018468">
    <property type="component" value="Linkage group LG24"/>
</dbReference>
<evidence type="ECO:0000256" key="10">
    <source>
        <dbReference type="PROSITE-ProRule" id="PRU00042"/>
    </source>
</evidence>
<evidence type="ECO:0000313" key="15">
    <source>
        <dbReference type="Proteomes" id="UP000018468"/>
    </source>
</evidence>
<dbReference type="AlphaFoldDB" id="W5M8P8"/>
<dbReference type="PROSITE" id="PS50097">
    <property type="entry name" value="BTB"/>
    <property type="match status" value="1"/>
</dbReference>
<dbReference type="GO" id="GO:0008270">
    <property type="term" value="F:zinc ion binding"/>
    <property type="evidence" value="ECO:0007669"/>
    <property type="project" value="UniProtKB-KW"/>
</dbReference>
<keyword evidence="7" id="KW-0805">Transcription regulation</keyword>
<dbReference type="FunFam" id="3.30.160.60:FF:001818">
    <property type="entry name" value="GDNF-inducible zinc finger protein 1 isoform X1"/>
    <property type="match status" value="1"/>
</dbReference>
<keyword evidence="3" id="KW-0479">Metal-binding</keyword>
<evidence type="ECO:0000256" key="11">
    <source>
        <dbReference type="SAM" id="MobiDB-lite"/>
    </source>
</evidence>
<dbReference type="GeneTree" id="ENSGT00940000154616"/>
<evidence type="ECO:0000313" key="14">
    <source>
        <dbReference type="Ensembl" id="ENSLOCP00000004756.1"/>
    </source>
</evidence>
<dbReference type="HOGENOM" id="CLU_026420_0_0_1"/>
<feature type="domain" description="C2H2-type" evidence="13">
    <location>
        <begin position="513"/>
        <end position="540"/>
    </location>
</feature>
<evidence type="ECO:0000256" key="3">
    <source>
        <dbReference type="ARBA" id="ARBA00022723"/>
    </source>
</evidence>
<dbReference type="Pfam" id="PF13894">
    <property type="entry name" value="zf-C2H2_4"/>
    <property type="match status" value="1"/>
</dbReference>
<dbReference type="SMART" id="SM00225">
    <property type="entry name" value="BTB"/>
    <property type="match status" value="1"/>
</dbReference>
<dbReference type="InterPro" id="IPR000210">
    <property type="entry name" value="BTB/POZ_dom"/>
</dbReference>
<reference evidence="14" key="3">
    <citation type="submission" date="2025-09" db="UniProtKB">
        <authorList>
            <consortium name="Ensembl"/>
        </authorList>
    </citation>
    <scope>IDENTIFICATION</scope>
</reference>
<sequence>MAAAPVTTVRLRNPQHCSRMLRRANELRQAGTLCDAVIVVESQAFHAHSLVLACASRRLEGLLTRPGPQRCSLDFLSPRTFQQILDYAYTDTLEAPVEDLRVLLQAAQLLQMDQLWDQCHMHLQSLREADRGEAGAPREEEEEEEEKAGAGEAQEPAGAPEPSPVPGSSSPSDSPPSPKRARPERGRPAAAAPPRGSVIASTSQLAGPPRFPAAGRLPAAGEGAHPGLLQVPPALPARGPPGRHGRGRARARPQARPAGQGQLRQRRSDGLRARGRPGQKGPVQAQAWFWRGGRGLVDTPTVCNPIRPGEEWPARGRGLIPGLENRHCGRYSVGVPNILATSLATQSESLTRGAHSHPNSETLVVITAYRTLLTQTHQTKEEYGTQQEQACDTQNTEIQGSEHTLNLPSAPPVDRKHPTICKTFRCEYCGKEFLDSLRLRIHSVVHSGSGLSAWLCQMCVAVMAPSVCELLNLRRFTHRLPNPSPLCPFCRKTFDSQGALKSHLAEHTRGWNHVCQECGRPFPSHTALRRHQRSHTGELTCECDYCGRCFRDDSSLRSHKRVHTGEKPYQCESCSKRFSLKHQLDTHYRVHTGEKPFECRLCGQRSRDYSAMIKHLRTHSGAGPYQCTVCLEFCCSLSAMQKHIKTHSAQDFPPDWSINSTYLYTCHS</sequence>
<dbReference type="InterPro" id="IPR011333">
    <property type="entry name" value="SKP1/BTB/POZ_sf"/>
</dbReference>
<dbReference type="PANTHER" id="PTHR24394:SF48">
    <property type="entry name" value="ZINC FINGER PROTEIN 771"/>
    <property type="match status" value="1"/>
</dbReference>
<name>W5M8P8_LEPOC</name>
<dbReference type="EMBL" id="AHAT01019166">
    <property type="status" value="NOT_ANNOTATED_CDS"/>
    <property type="molecule type" value="Genomic_DNA"/>
</dbReference>
<keyword evidence="9" id="KW-0539">Nucleus</keyword>
<dbReference type="FunFam" id="3.30.160.60:FF:002171">
    <property type="entry name" value="Zinc finger and BTB domain-containing protein 16"/>
    <property type="match status" value="1"/>
</dbReference>
<dbReference type="InterPro" id="IPR036236">
    <property type="entry name" value="Znf_C2H2_sf"/>
</dbReference>
<dbReference type="eggNOG" id="KOG1721">
    <property type="taxonomic scope" value="Eukaryota"/>
</dbReference>
<dbReference type="FunFam" id="3.30.160.60:FF:000096">
    <property type="entry name" value="Zinc finger and BTB domain-containing protein 18 isoform 1"/>
    <property type="match status" value="1"/>
</dbReference>
<evidence type="ECO:0000256" key="6">
    <source>
        <dbReference type="ARBA" id="ARBA00022833"/>
    </source>
</evidence>
<dbReference type="Pfam" id="PF13912">
    <property type="entry name" value="zf-C2H2_6"/>
    <property type="match status" value="1"/>
</dbReference>
<evidence type="ECO:0000256" key="8">
    <source>
        <dbReference type="ARBA" id="ARBA00023163"/>
    </source>
</evidence>
<evidence type="ECO:0000256" key="4">
    <source>
        <dbReference type="ARBA" id="ARBA00022737"/>
    </source>
</evidence>
<dbReference type="PROSITE" id="PS00028">
    <property type="entry name" value="ZINC_FINGER_C2H2_1"/>
    <property type="match status" value="5"/>
</dbReference>
<feature type="domain" description="C2H2-type" evidence="13">
    <location>
        <begin position="597"/>
        <end position="624"/>
    </location>
</feature>
<dbReference type="PANTHER" id="PTHR24394">
    <property type="entry name" value="ZINC FINGER PROTEIN"/>
    <property type="match status" value="1"/>
</dbReference>
<keyword evidence="15" id="KW-1185">Reference proteome</keyword>
<feature type="domain" description="C2H2-type" evidence="13">
    <location>
        <begin position="424"/>
        <end position="451"/>
    </location>
</feature>
<dbReference type="Gene3D" id="3.30.160.60">
    <property type="entry name" value="Classic Zinc Finger"/>
    <property type="match status" value="4"/>
</dbReference>
<organism evidence="14 15">
    <name type="scientific">Lepisosteus oculatus</name>
    <name type="common">Spotted gar</name>
    <dbReference type="NCBI Taxonomy" id="7918"/>
    <lineage>
        <taxon>Eukaryota</taxon>
        <taxon>Metazoa</taxon>
        <taxon>Chordata</taxon>
        <taxon>Craniata</taxon>
        <taxon>Vertebrata</taxon>
        <taxon>Euteleostomi</taxon>
        <taxon>Actinopterygii</taxon>
        <taxon>Neopterygii</taxon>
        <taxon>Holostei</taxon>
        <taxon>Semionotiformes</taxon>
        <taxon>Lepisosteidae</taxon>
        <taxon>Lepisosteus</taxon>
    </lineage>
</organism>
<dbReference type="GO" id="GO:0001227">
    <property type="term" value="F:DNA-binding transcription repressor activity, RNA polymerase II-specific"/>
    <property type="evidence" value="ECO:0000318"/>
    <property type="project" value="GO_Central"/>
</dbReference>
<dbReference type="InParanoid" id="W5M8P8"/>
<dbReference type="SUPFAM" id="SSF57667">
    <property type="entry name" value="beta-beta-alpha zinc fingers"/>
    <property type="match status" value="4"/>
</dbReference>
<feature type="domain" description="BTB" evidence="12">
    <location>
        <begin position="34"/>
        <end position="97"/>
    </location>
</feature>
<evidence type="ECO:0000256" key="7">
    <source>
        <dbReference type="ARBA" id="ARBA00023015"/>
    </source>
</evidence>
<feature type="region of interest" description="Disordered" evidence="11">
    <location>
        <begin position="128"/>
        <end position="283"/>
    </location>
</feature>
<evidence type="ECO:0000256" key="1">
    <source>
        <dbReference type="ARBA" id="ARBA00004123"/>
    </source>
</evidence>
<comment type="similarity">
    <text evidence="2">Belongs to the krueppel C2H2-type zinc-finger protein family.</text>
</comment>
<dbReference type="GO" id="GO:0006357">
    <property type="term" value="P:regulation of transcription by RNA polymerase II"/>
    <property type="evidence" value="ECO:0000318"/>
    <property type="project" value="GO_Central"/>
</dbReference>
<dbReference type="Pfam" id="PF00096">
    <property type="entry name" value="zf-C2H2"/>
    <property type="match status" value="2"/>
</dbReference>
<dbReference type="GO" id="GO:0000978">
    <property type="term" value="F:RNA polymerase II cis-regulatory region sequence-specific DNA binding"/>
    <property type="evidence" value="ECO:0000318"/>
    <property type="project" value="GO_Central"/>
</dbReference>
<dbReference type="FunFam" id="3.30.160.60:FF:000553">
    <property type="entry name" value="Zinc finger and BTB domain-containing protein 16"/>
    <property type="match status" value="1"/>
</dbReference>
<keyword evidence="8" id="KW-0804">Transcription</keyword>
<dbReference type="Ensembl" id="ENSLOCT00000004764.1">
    <property type="protein sequence ID" value="ENSLOCP00000004756.1"/>
    <property type="gene ID" value="ENSLOCG00000003984.1"/>
</dbReference>
<dbReference type="Pfam" id="PF00651">
    <property type="entry name" value="BTB"/>
    <property type="match status" value="1"/>
</dbReference>
<accession>W5M8P8</accession>
<evidence type="ECO:0000256" key="5">
    <source>
        <dbReference type="ARBA" id="ARBA00022771"/>
    </source>
</evidence>
<keyword evidence="6" id="KW-0862">Zinc</keyword>
<proteinExistence type="inferred from homology"/>
<dbReference type="Bgee" id="ENSLOCG00000003984">
    <property type="expression patterns" value="Expressed in zone of skin and 7 other cell types or tissues"/>
</dbReference>
<evidence type="ECO:0008006" key="16">
    <source>
        <dbReference type="Google" id="ProtNLM"/>
    </source>
</evidence>
<evidence type="ECO:0000256" key="9">
    <source>
        <dbReference type="ARBA" id="ARBA00023242"/>
    </source>
</evidence>
<dbReference type="InterPro" id="IPR013087">
    <property type="entry name" value="Znf_C2H2_type"/>
</dbReference>
<comment type="subcellular location">
    <subcellularLocation>
        <location evidence="1">Nucleus</location>
    </subcellularLocation>
</comment>
<dbReference type="Gene3D" id="3.30.710.10">
    <property type="entry name" value="Potassium Channel Kv1.1, Chain A"/>
    <property type="match status" value="1"/>
</dbReference>
<keyword evidence="4" id="KW-0677">Repeat</keyword>
<dbReference type="SUPFAM" id="SSF54695">
    <property type="entry name" value="POZ domain"/>
    <property type="match status" value="1"/>
</dbReference>
<feature type="compositionally biased region" description="Basic and acidic residues" evidence="11">
    <location>
        <begin position="128"/>
        <end position="138"/>
    </location>
</feature>
<dbReference type="OMA" id="KHPTICK"/>
<dbReference type="EMBL" id="AHAT01019167">
    <property type="status" value="NOT_ANNOTATED_CDS"/>
    <property type="molecule type" value="Genomic_DNA"/>
</dbReference>
<evidence type="ECO:0000256" key="2">
    <source>
        <dbReference type="ARBA" id="ARBA00006991"/>
    </source>
</evidence>
<feature type="domain" description="C2H2-type" evidence="13">
    <location>
        <begin position="541"/>
        <end position="568"/>
    </location>
</feature>
<dbReference type="PROSITE" id="PS50157">
    <property type="entry name" value="ZINC_FINGER_C2H2_2"/>
    <property type="match status" value="5"/>
</dbReference>
<evidence type="ECO:0000259" key="12">
    <source>
        <dbReference type="PROSITE" id="PS50097"/>
    </source>
</evidence>
<evidence type="ECO:0000259" key="13">
    <source>
        <dbReference type="PROSITE" id="PS50157"/>
    </source>
</evidence>
<feature type="domain" description="C2H2-type" evidence="13">
    <location>
        <begin position="569"/>
        <end position="596"/>
    </location>
</feature>